<reference evidence="2 3" key="1">
    <citation type="journal article" date="2013" name="Genome Biol.">
        <title>Genome of Acanthamoeba castellanii highlights extensive lateral gene transfer and early evolution of tyrosine kinase signaling.</title>
        <authorList>
            <person name="Clarke M."/>
            <person name="Lohan A.J."/>
            <person name="Liu B."/>
            <person name="Lagkouvardos I."/>
            <person name="Roy S."/>
            <person name="Zafar N."/>
            <person name="Bertelli C."/>
            <person name="Schilde C."/>
            <person name="Kianianmomeni A."/>
            <person name="Burglin T.R."/>
            <person name="Frech C."/>
            <person name="Turcotte B."/>
            <person name="Kopec K.O."/>
            <person name="Synnott J.M."/>
            <person name="Choo C."/>
            <person name="Paponov I."/>
            <person name="Finkler A."/>
            <person name="Soon Heng Tan C."/>
            <person name="Hutchins A.P."/>
            <person name="Weinmeier T."/>
            <person name="Rattei T."/>
            <person name="Chu J.S."/>
            <person name="Gimenez G."/>
            <person name="Irimia M."/>
            <person name="Rigden D.J."/>
            <person name="Fitzpatrick D.A."/>
            <person name="Lorenzo-Morales J."/>
            <person name="Bateman A."/>
            <person name="Chiu C.H."/>
            <person name="Tang P."/>
            <person name="Hegemann P."/>
            <person name="Fromm H."/>
            <person name="Raoult D."/>
            <person name="Greub G."/>
            <person name="Miranda-Saavedra D."/>
            <person name="Chen N."/>
            <person name="Nash P."/>
            <person name="Ginger M.L."/>
            <person name="Horn M."/>
            <person name="Schaap P."/>
            <person name="Caler L."/>
            <person name="Loftus B."/>
        </authorList>
    </citation>
    <scope>NUCLEOTIDE SEQUENCE [LARGE SCALE GENOMIC DNA]</scope>
    <source>
        <strain evidence="2 3">Neff</strain>
    </source>
</reference>
<evidence type="ECO:0000313" key="3">
    <source>
        <dbReference type="Proteomes" id="UP000011083"/>
    </source>
</evidence>
<protein>
    <submittedName>
        <fullName evidence="2">Uncharacterized protein</fullName>
    </submittedName>
</protein>
<dbReference type="EMBL" id="KB007928">
    <property type="protein sequence ID" value="ELR19866.1"/>
    <property type="molecule type" value="Genomic_DNA"/>
</dbReference>
<dbReference type="AlphaFoldDB" id="L8H5V2"/>
<organism evidence="2 3">
    <name type="scientific">Acanthamoeba castellanii (strain ATCC 30010 / Neff)</name>
    <dbReference type="NCBI Taxonomy" id="1257118"/>
    <lineage>
        <taxon>Eukaryota</taxon>
        <taxon>Amoebozoa</taxon>
        <taxon>Discosea</taxon>
        <taxon>Longamoebia</taxon>
        <taxon>Centramoebida</taxon>
        <taxon>Acanthamoebidae</taxon>
        <taxon>Acanthamoeba</taxon>
    </lineage>
</organism>
<keyword evidence="1" id="KW-0175">Coiled coil</keyword>
<name>L8H5V2_ACACF</name>
<sequence length="308" mass="35679">MQMQDRLVDLVEENKVLKQQILVLRDLEKKNASEIATLRTEVDSWKVQAFQMVSKTSEADEKSILESPEYRKLETELQQLRKLKAQYEKQISDQTQRLTEVERQLKVSQDKEKALYDAAEKKYRDEIAGLLQQLKDKDDEIKKHTLENSTLLDKNKEARARARVSQHAIEVLREHVEGQQNEINVLVERVSRQASLPSQTRSVTEIHDIEVFRKKFGLPPTEFCIATFSSTKLVLALVEIKALHKIKKGFIPGTGTVAEIVTRDGKRHELRGMMQRKEALLDIYRQMVKSNIPVKTYRDGKEETLKLS</sequence>
<gene>
    <name evidence="2" type="ORF">ACA1_050130</name>
</gene>
<feature type="coiled-coil region" evidence="1">
    <location>
        <begin position="70"/>
        <end position="189"/>
    </location>
</feature>
<dbReference type="Proteomes" id="UP000011083">
    <property type="component" value="Unassembled WGS sequence"/>
</dbReference>
<evidence type="ECO:0000313" key="2">
    <source>
        <dbReference type="EMBL" id="ELR19866.1"/>
    </source>
</evidence>
<dbReference type="KEGG" id="acan:ACA1_050130"/>
<dbReference type="RefSeq" id="XP_004341970.1">
    <property type="nucleotide sequence ID" value="XM_004341921.1"/>
</dbReference>
<dbReference type="VEuPathDB" id="AmoebaDB:ACA1_050130"/>
<accession>L8H5V2</accession>
<keyword evidence="3" id="KW-1185">Reference proteome</keyword>
<dbReference type="GeneID" id="14920700"/>
<evidence type="ECO:0000256" key="1">
    <source>
        <dbReference type="SAM" id="Coils"/>
    </source>
</evidence>
<proteinExistence type="predicted"/>